<dbReference type="Gene3D" id="3.40.50.1000">
    <property type="entry name" value="HAD superfamily/HAD-like"/>
    <property type="match status" value="1"/>
</dbReference>
<gene>
    <name evidence="1" type="ORF">B1526_1493</name>
</gene>
<sequence>MRNVSDSPPSAVVLDYADVLVDWRPERVVGLFYPPGVTAMFFDAADPHGYDHYRRRAAEGWDDGRILDAYTAEHGPAVGWIMHLLLEHRALGLYDMPDGMPSLLRELAHSGIDMHGFANCSRRAVALMHAKYPWLDLLGDAVAYAPTTGVEGPRALIPSADALARHGLDPATTLYVTHDDDAARTATRQGLRAIRFDTADGLRTVASG</sequence>
<protein>
    <submittedName>
        <fullName evidence="1">Alpha beta hydrolase</fullName>
    </submittedName>
</protein>
<keyword evidence="1" id="KW-0378">Hydrolase</keyword>
<dbReference type="InterPro" id="IPR023214">
    <property type="entry name" value="HAD_sf"/>
</dbReference>
<dbReference type="RefSeq" id="WP_095615460.1">
    <property type="nucleotide sequence ID" value="NZ_MVOH01000017.1"/>
</dbReference>
<dbReference type="InterPro" id="IPR036412">
    <property type="entry name" value="HAD-like_sf"/>
</dbReference>
<evidence type="ECO:0000313" key="2">
    <source>
        <dbReference type="Proteomes" id="UP000218399"/>
    </source>
</evidence>
<accession>A0A2A2ED97</accession>
<keyword evidence="2" id="KW-1185">Reference proteome</keyword>
<dbReference type="AlphaFoldDB" id="A0A2A2ED97"/>
<organism evidence="1 2">
    <name type="scientific">Bifidobacterium criceti</name>
    <dbReference type="NCBI Taxonomy" id="1960969"/>
    <lineage>
        <taxon>Bacteria</taxon>
        <taxon>Bacillati</taxon>
        <taxon>Actinomycetota</taxon>
        <taxon>Actinomycetes</taxon>
        <taxon>Bifidobacteriales</taxon>
        <taxon>Bifidobacteriaceae</taxon>
        <taxon>Bifidobacterium</taxon>
    </lineage>
</organism>
<proteinExistence type="predicted"/>
<dbReference type="EMBL" id="MVOH01000017">
    <property type="protein sequence ID" value="PAU66993.1"/>
    <property type="molecule type" value="Genomic_DNA"/>
</dbReference>
<dbReference type="Proteomes" id="UP000218399">
    <property type="component" value="Unassembled WGS sequence"/>
</dbReference>
<name>A0A2A2ED97_9BIFI</name>
<dbReference type="OrthoDB" id="9797415at2"/>
<dbReference type="SUPFAM" id="SSF56784">
    <property type="entry name" value="HAD-like"/>
    <property type="match status" value="1"/>
</dbReference>
<reference evidence="1 2" key="1">
    <citation type="journal article" date="2017" name="ISME J.">
        <title>Unveiling bifidobacterial biogeography across the mammalian branch of the tree of life.</title>
        <authorList>
            <person name="Milani C."/>
            <person name="Mangifesta M."/>
            <person name="Mancabelli L."/>
            <person name="Lugli G.A."/>
            <person name="James K."/>
            <person name="Duranti S."/>
            <person name="Turroni F."/>
            <person name="Ferrario C."/>
            <person name="Ossiprandi M.C."/>
            <person name="van Sinderen D."/>
            <person name="Ventura M."/>
        </authorList>
    </citation>
    <scope>NUCLEOTIDE SEQUENCE [LARGE SCALE GENOMIC DNA]</scope>
    <source>
        <strain evidence="2">Ham19E</strain>
    </source>
</reference>
<dbReference type="GO" id="GO:0016787">
    <property type="term" value="F:hydrolase activity"/>
    <property type="evidence" value="ECO:0007669"/>
    <property type="project" value="UniProtKB-KW"/>
</dbReference>
<evidence type="ECO:0000313" key="1">
    <source>
        <dbReference type="EMBL" id="PAU66993.1"/>
    </source>
</evidence>
<comment type="caution">
    <text evidence="1">The sequence shown here is derived from an EMBL/GenBank/DDBJ whole genome shotgun (WGS) entry which is preliminary data.</text>
</comment>